<reference evidence="8" key="2">
    <citation type="submission" date="2020-09" db="EMBL/GenBank/DDBJ databases">
        <authorList>
            <person name="Sun Q."/>
            <person name="Zhou Y."/>
        </authorList>
    </citation>
    <scope>NUCLEOTIDE SEQUENCE</scope>
    <source>
        <strain evidence="8">CGMCC 1.12426</strain>
    </source>
</reference>
<comment type="catalytic activity">
    <reaction evidence="1">
        <text>5-hydroxy-2-oxo-4-ureido-2,5-dihydro-1H-imidazole-5-carboxylate + H(+) = (S)-allantoin + CO2</text>
        <dbReference type="Rhea" id="RHEA:26301"/>
        <dbReference type="ChEBI" id="CHEBI:15378"/>
        <dbReference type="ChEBI" id="CHEBI:15678"/>
        <dbReference type="ChEBI" id="CHEBI:16526"/>
        <dbReference type="ChEBI" id="CHEBI:58639"/>
        <dbReference type="EC" id="4.1.1.97"/>
    </reaction>
</comment>
<name>A0A916TGZ9_9HYPH</name>
<dbReference type="RefSeq" id="WP_150495639.1">
    <property type="nucleotide sequence ID" value="NZ_BMFA01000004.1"/>
</dbReference>
<dbReference type="EMBL" id="BMFA01000004">
    <property type="protein sequence ID" value="GGB45104.1"/>
    <property type="molecule type" value="Genomic_DNA"/>
</dbReference>
<dbReference type="SUPFAM" id="SSF158694">
    <property type="entry name" value="UraD-Like"/>
    <property type="match status" value="1"/>
</dbReference>
<evidence type="ECO:0000256" key="5">
    <source>
        <dbReference type="ARBA" id="ARBA00022793"/>
    </source>
</evidence>
<sequence length="170" mass="18838">MYTIETVNGWDKQAFVAAFSDVAEHSPWVAERAFAARPFASRDGVIAAFEAAMHMAAEQDQIALVRAHPDLAGKAALAGELAEDSRREQAGAGLDSLTQEEFDKFTALNTRYKEKFGFPFIFAVKGATKDQILTAFEQRLENDGGTEFETALKQIARIFRFRLEDRITGA</sequence>
<keyword evidence="9" id="KW-1185">Reference proteome</keyword>
<comment type="pathway">
    <text evidence="2">Purine metabolism; urate degradation; (S)-allantoin from urate: step 3/3.</text>
</comment>
<dbReference type="GO" id="GO:0006144">
    <property type="term" value="P:purine nucleobase metabolic process"/>
    <property type="evidence" value="ECO:0007669"/>
    <property type="project" value="UniProtKB-KW"/>
</dbReference>
<dbReference type="NCBIfam" id="TIGR03164">
    <property type="entry name" value="UHCUDC"/>
    <property type="match status" value="1"/>
</dbReference>
<evidence type="ECO:0000313" key="8">
    <source>
        <dbReference type="EMBL" id="GGB45104.1"/>
    </source>
</evidence>
<keyword evidence="6" id="KW-0456">Lyase</keyword>
<comment type="caution">
    <text evidence="8">The sequence shown here is derived from an EMBL/GenBank/DDBJ whole genome shotgun (WGS) entry which is preliminary data.</text>
</comment>
<dbReference type="InterPro" id="IPR017580">
    <property type="entry name" value="OHCU_decarboxylase-1"/>
</dbReference>
<protein>
    <recommendedName>
        <fullName evidence="3">2-oxo-4-hydroxy-4-carboxy-5-ureidoimidazoline decarboxylase</fullName>
        <ecNumber evidence="3">4.1.1.97</ecNumber>
    </recommendedName>
</protein>
<dbReference type="Pfam" id="PF09349">
    <property type="entry name" value="OHCU_decarbox"/>
    <property type="match status" value="1"/>
</dbReference>
<dbReference type="AlphaFoldDB" id="A0A916TGZ9"/>
<dbReference type="EC" id="4.1.1.97" evidence="3"/>
<dbReference type="GO" id="GO:0051997">
    <property type="term" value="F:2-oxo-4-hydroxy-4-carboxy-5-ureidoimidazoline decarboxylase activity"/>
    <property type="evidence" value="ECO:0007669"/>
    <property type="project" value="UniProtKB-EC"/>
</dbReference>
<evidence type="ECO:0000256" key="1">
    <source>
        <dbReference type="ARBA" id="ARBA00001163"/>
    </source>
</evidence>
<evidence type="ECO:0000256" key="2">
    <source>
        <dbReference type="ARBA" id="ARBA00004754"/>
    </source>
</evidence>
<evidence type="ECO:0000259" key="7">
    <source>
        <dbReference type="Pfam" id="PF09349"/>
    </source>
</evidence>
<dbReference type="GO" id="GO:0000255">
    <property type="term" value="P:allantoin metabolic process"/>
    <property type="evidence" value="ECO:0007669"/>
    <property type="project" value="InterPro"/>
</dbReference>
<evidence type="ECO:0000256" key="4">
    <source>
        <dbReference type="ARBA" id="ARBA00022631"/>
    </source>
</evidence>
<dbReference type="PANTHER" id="PTHR43466:SF1">
    <property type="entry name" value="2-OXO-4-HYDROXY-4-CARBOXY-5-UREIDOIMIDAZOLINE DECARBOXYLASE-RELATED"/>
    <property type="match status" value="1"/>
</dbReference>
<proteinExistence type="predicted"/>
<dbReference type="Gene3D" id="1.10.3330.10">
    <property type="entry name" value="Oxo-4-hydroxy-4-carboxy-5-ureidoimidazoline decarboxylase"/>
    <property type="match status" value="1"/>
</dbReference>
<evidence type="ECO:0000256" key="6">
    <source>
        <dbReference type="ARBA" id="ARBA00023239"/>
    </source>
</evidence>
<reference evidence="8" key="1">
    <citation type="journal article" date="2014" name="Int. J. Syst. Evol. Microbiol.">
        <title>Complete genome sequence of Corynebacterium casei LMG S-19264T (=DSM 44701T), isolated from a smear-ripened cheese.</title>
        <authorList>
            <consortium name="US DOE Joint Genome Institute (JGI-PGF)"/>
            <person name="Walter F."/>
            <person name="Albersmeier A."/>
            <person name="Kalinowski J."/>
            <person name="Ruckert C."/>
        </authorList>
    </citation>
    <scope>NUCLEOTIDE SEQUENCE</scope>
    <source>
        <strain evidence="8">CGMCC 1.12426</strain>
    </source>
</reference>
<keyword evidence="4" id="KW-0659">Purine metabolism</keyword>
<accession>A0A916TGZ9</accession>
<organism evidence="8 9">
    <name type="scientific">Roseibium aquae</name>
    <dbReference type="NCBI Taxonomy" id="1323746"/>
    <lineage>
        <taxon>Bacteria</taxon>
        <taxon>Pseudomonadati</taxon>
        <taxon>Pseudomonadota</taxon>
        <taxon>Alphaproteobacteria</taxon>
        <taxon>Hyphomicrobiales</taxon>
        <taxon>Stappiaceae</taxon>
        <taxon>Roseibium</taxon>
    </lineage>
</organism>
<feature type="domain" description="Oxo-4-hydroxy-4-carboxy-5-ureidoimidazoline decarboxylase" evidence="7">
    <location>
        <begin position="8"/>
        <end position="164"/>
    </location>
</feature>
<keyword evidence="5" id="KW-0210">Decarboxylase</keyword>
<dbReference type="InterPro" id="IPR036778">
    <property type="entry name" value="OHCU_decarboxylase_sf"/>
</dbReference>
<gene>
    <name evidence="8" type="ORF">GCM10011316_16390</name>
</gene>
<dbReference type="OrthoDB" id="9800909at2"/>
<evidence type="ECO:0000313" key="9">
    <source>
        <dbReference type="Proteomes" id="UP000605148"/>
    </source>
</evidence>
<dbReference type="PANTHER" id="PTHR43466">
    <property type="entry name" value="2-OXO-4-HYDROXY-4-CARBOXY-5-UREIDOIMIDAZOLINE DECARBOXYLASE-RELATED"/>
    <property type="match status" value="1"/>
</dbReference>
<dbReference type="GO" id="GO:0019628">
    <property type="term" value="P:urate catabolic process"/>
    <property type="evidence" value="ECO:0007669"/>
    <property type="project" value="TreeGrafter"/>
</dbReference>
<evidence type="ECO:0000256" key="3">
    <source>
        <dbReference type="ARBA" id="ARBA00012257"/>
    </source>
</evidence>
<dbReference type="InterPro" id="IPR018020">
    <property type="entry name" value="OHCU_decarboxylase"/>
</dbReference>
<dbReference type="Proteomes" id="UP000605148">
    <property type="component" value="Unassembled WGS sequence"/>
</dbReference>